<reference evidence="2" key="1">
    <citation type="journal article" date="2014" name="Int. J. Syst. Evol. Microbiol.">
        <title>Complete genome sequence of Corynebacterium casei LMG S-19264T (=DSM 44701T), isolated from a smear-ripened cheese.</title>
        <authorList>
            <consortium name="US DOE Joint Genome Institute (JGI-PGF)"/>
            <person name="Walter F."/>
            <person name="Albersmeier A."/>
            <person name="Kalinowski J."/>
            <person name="Ruckert C."/>
        </authorList>
    </citation>
    <scope>NUCLEOTIDE SEQUENCE</scope>
    <source>
        <strain evidence="2">CGMCC 1.12785</strain>
    </source>
</reference>
<protein>
    <recommendedName>
        <fullName evidence="4">BNR/Asp-box repeat protein</fullName>
    </recommendedName>
</protein>
<comment type="caution">
    <text evidence="2">The sequence shown here is derived from an EMBL/GenBank/DDBJ whole genome shotgun (WGS) entry which is preliminary data.</text>
</comment>
<feature type="compositionally biased region" description="Acidic residues" evidence="1">
    <location>
        <begin position="51"/>
        <end position="68"/>
    </location>
</feature>
<evidence type="ECO:0008006" key="4">
    <source>
        <dbReference type="Google" id="ProtNLM"/>
    </source>
</evidence>
<dbReference type="RefSeq" id="WP_188549879.1">
    <property type="nucleotide sequence ID" value="NZ_BMFY01000004.1"/>
</dbReference>
<dbReference type="EMBL" id="BMFY01000004">
    <property type="protein sequence ID" value="GGA09521.1"/>
    <property type="molecule type" value="Genomic_DNA"/>
</dbReference>
<name>A0A8J2TWV4_9MICO</name>
<gene>
    <name evidence="2" type="ORF">GCM10011333_10370</name>
</gene>
<organism evidence="2 3">
    <name type="scientific">Sediminivirga luteola</name>
    <dbReference type="NCBI Taxonomy" id="1774748"/>
    <lineage>
        <taxon>Bacteria</taxon>
        <taxon>Bacillati</taxon>
        <taxon>Actinomycetota</taxon>
        <taxon>Actinomycetes</taxon>
        <taxon>Micrococcales</taxon>
        <taxon>Brevibacteriaceae</taxon>
        <taxon>Sediminivirga</taxon>
    </lineage>
</organism>
<dbReference type="Gene3D" id="2.130.10.10">
    <property type="entry name" value="YVTN repeat-like/Quinoprotein amine dehydrogenase"/>
    <property type="match status" value="1"/>
</dbReference>
<dbReference type="Proteomes" id="UP000616114">
    <property type="component" value="Unassembled WGS sequence"/>
</dbReference>
<keyword evidence="3" id="KW-1185">Reference proteome</keyword>
<evidence type="ECO:0000256" key="1">
    <source>
        <dbReference type="SAM" id="MobiDB-lite"/>
    </source>
</evidence>
<proteinExistence type="predicted"/>
<sequence length="312" mass="31522">MSKRWTAMLLASLVVVNVVLVTWAYRSLQSVPSGEAATVQVSAPAEQATTEADEDPEPAATEQNDESADTPGLPEAFPVLAPIGADEAFRVAAVECPGTGSTLEFTSDGGQTWSSTDAPALVAAQRMLAPDTSRVTLVGLDGTGCEPAALQSFVAGADWEPVEGLAGYWLIDDDQVLVPSGTGTEPCQETPAQLAALDNSTAFVLCADRTLMATTDAAAWSEAATADAALAIGADAGASGPAVLIAAAGNGDCDGIAIQRLTTSGNETEELGCADTDAGSGGVAVGGASDGTLWLWAGDEVLRSTDDGASWQ</sequence>
<dbReference type="SUPFAM" id="SSF110296">
    <property type="entry name" value="Oligoxyloglucan reducing end-specific cellobiohydrolase"/>
    <property type="match status" value="1"/>
</dbReference>
<evidence type="ECO:0000313" key="3">
    <source>
        <dbReference type="Proteomes" id="UP000616114"/>
    </source>
</evidence>
<accession>A0A8J2TWV4</accession>
<evidence type="ECO:0000313" key="2">
    <source>
        <dbReference type="EMBL" id="GGA09521.1"/>
    </source>
</evidence>
<dbReference type="InterPro" id="IPR015943">
    <property type="entry name" value="WD40/YVTN_repeat-like_dom_sf"/>
</dbReference>
<reference evidence="2" key="2">
    <citation type="submission" date="2020-09" db="EMBL/GenBank/DDBJ databases">
        <authorList>
            <person name="Sun Q."/>
            <person name="Zhou Y."/>
        </authorList>
    </citation>
    <scope>NUCLEOTIDE SEQUENCE</scope>
    <source>
        <strain evidence="2">CGMCC 1.12785</strain>
    </source>
</reference>
<feature type="region of interest" description="Disordered" evidence="1">
    <location>
        <begin position="35"/>
        <end position="75"/>
    </location>
</feature>
<dbReference type="AlphaFoldDB" id="A0A8J2TWV4"/>